<dbReference type="RefSeq" id="XP_013318540.1">
    <property type="nucleotide sequence ID" value="XM_013463086.1"/>
</dbReference>
<dbReference type="AlphaFoldDB" id="A0A0D2BZS7"/>
<dbReference type="Gene3D" id="1.20.5.170">
    <property type="match status" value="1"/>
</dbReference>
<dbReference type="HOGENOM" id="CLU_1180238_0_0_1"/>
<keyword evidence="1" id="KW-0175">Coiled coil</keyword>
<reference evidence="3 4" key="1">
    <citation type="submission" date="2015-01" db="EMBL/GenBank/DDBJ databases">
        <title>The Genome Sequence of Exophiala xenobiotica CBS118157.</title>
        <authorList>
            <consortium name="The Broad Institute Genomics Platform"/>
            <person name="Cuomo C."/>
            <person name="de Hoog S."/>
            <person name="Gorbushina A."/>
            <person name="Stielow B."/>
            <person name="Teixiera M."/>
            <person name="Abouelleil A."/>
            <person name="Chapman S.B."/>
            <person name="Priest M."/>
            <person name="Young S.K."/>
            <person name="Wortman J."/>
            <person name="Nusbaum C."/>
            <person name="Birren B."/>
        </authorList>
    </citation>
    <scope>NUCLEOTIDE SEQUENCE [LARGE SCALE GENOMIC DNA]</scope>
    <source>
        <strain evidence="3 4">CBS 118157</strain>
    </source>
</reference>
<accession>A0A0D2BZS7</accession>
<protein>
    <submittedName>
        <fullName evidence="3">Uncharacterized protein</fullName>
    </submittedName>
</protein>
<evidence type="ECO:0000313" key="4">
    <source>
        <dbReference type="Proteomes" id="UP000054342"/>
    </source>
</evidence>
<feature type="coiled-coil region" evidence="1">
    <location>
        <begin position="5"/>
        <end position="46"/>
    </location>
</feature>
<evidence type="ECO:0000313" key="3">
    <source>
        <dbReference type="EMBL" id="KIW57956.1"/>
    </source>
</evidence>
<evidence type="ECO:0000256" key="1">
    <source>
        <dbReference type="SAM" id="Coils"/>
    </source>
</evidence>
<gene>
    <name evidence="3" type="ORF">PV05_02510</name>
</gene>
<proteinExistence type="predicted"/>
<dbReference type="OrthoDB" id="4120991at2759"/>
<dbReference type="GeneID" id="25324418"/>
<evidence type="ECO:0000256" key="2">
    <source>
        <dbReference type="SAM" id="MobiDB-lite"/>
    </source>
</evidence>
<sequence length="235" mass="25562">MSSSQPRLESQIAELQQQHADLQAAHSELQKKNAALETELAALKQLHSMSIHPDEDGDDDDNADSLDDDFVSCRSSPSSVASDDVTPPPPPTTPTHHGPPMKAPVRDPGLVSLAVSLEIATGNTQTSQELLLHASDCPTISQFCDRLATSASGAADMVESTFYPPNSPPGRVPDLSRVSIKLEEDGYIAEFMITPTRLNASSPFPDLQYRAWYYRNIIKGRGDKAEYTVDVKMTI</sequence>
<name>A0A0D2BZS7_9EURO</name>
<feature type="compositionally biased region" description="Low complexity" evidence="2">
    <location>
        <begin position="72"/>
        <end position="85"/>
    </location>
</feature>
<dbReference type="EMBL" id="KN847318">
    <property type="protein sequence ID" value="KIW57956.1"/>
    <property type="molecule type" value="Genomic_DNA"/>
</dbReference>
<dbReference type="Proteomes" id="UP000054342">
    <property type="component" value="Unassembled WGS sequence"/>
</dbReference>
<feature type="compositionally biased region" description="Acidic residues" evidence="2">
    <location>
        <begin position="55"/>
        <end position="70"/>
    </location>
</feature>
<organism evidence="3 4">
    <name type="scientific">Exophiala xenobiotica</name>
    <dbReference type="NCBI Taxonomy" id="348802"/>
    <lineage>
        <taxon>Eukaryota</taxon>
        <taxon>Fungi</taxon>
        <taxon>Dikarya</taxon>
        <taxon>Ascomycota</taxon>
        <taxon>Pezizomycotina</taxon>
        <taxon>Eurotiomycetes</taxon>
        <taxon>Chaetothyriomycetidae</taxon>
        <taxon>Chaetothyriales</taxon>
        <taxon>Herpotrichiellaceae</taxon>
        <taxon>Exophiala</taxon>
    </lineage>
</organism>
<keyword evidence="4" id="KW-1185">Reference proteome</keyword>
<feature type="region of interest" description="Disordered" evidence="2">
    <location>
        <begin position="47"/>
        <end position="106"/>
    </location>
</feature>